<proteinExistence type="predicted"/>
<feature type="signal peptide" evidence="2">
    <location>
        <begin position="1"/>
        <end position="22"/>
    </location>
</feature>
<dbReference type="InterPro" id="IPR009780">
    <property type="entry name" value="DUF1344"/>
</dbReference>
<gene>
    <name evidence="3" type="ORF">GTK09_00720</name>
</gene>
<feature type="chain" id="PRO_5026859593" evidence="2">
    <location>
        <begin position="23"/>
        <end position="121"/>
    </location>
</feature>
<organism evidence="3 4">
    <name type="scientific">Jiella pacifica</name>
    <dbReference type="NCBI Taxonomy" id="2696469"/>
    <lineage>
        <taxon>Bacteria</taxon>
        <taxon>Pseudomonadati</taxon>
        <taxon>Pseudomonadota</taxon>
        <taxon>Alphaproteobacteria</taxon>
        <taxon>Hyphomicrobiales</taxon>
        <taxon>Aurantimonadaceae</taxon>
        <taxon>Jiella</taxon>
    </lineage>
</organism>
<feature type="region of interest" description="Disordered" evidence="1">
    <location>
        <begin position="22"/>
        <end position="63"/>
    </location>
</feature>
<comment type="caution">
    <text evidence="3">The sequence shown here is derived from an EMBL/GenBank/DDBJ whole genome shotgun (WGS) entry which is preliminary data.</text>
</comment>
<dbReference type="Proteomes" id="UP000469011">
    <property type="component" value="Unassembled WGS sequence"/>
</dbReference>
<dbReference type="Pfam" id="PF07076">
    <property type="entry name" value="DUF1344"/>
    <property type="match status" value="1"/>
</dbReference>
<evidence type="ECO:0000256" key="1">
    <source>
        <dbReference type="SAM" id="MobiDB-lite"/>
    </source>
</evidence>
<dbReference type="AlphaFoldDB" id="A0A6N9T1N5"/>
<evidence type="ECO:0000313" key="3">
    <source>
        <dbReference type="EMBL" id="NDW02938.1"/>
    </source>
</evidence>
<keyword evidence="4" id="KW-1185">Reference proteome</keyword>
<evidence type="ECO:0000313" key="4">
    <source>
        <dbReference type="Proteomes" id="UP000469011"/>
    </source>
</evidence>
<accession>A0A6N9T1N5</accession>
<protein>
    <submittedName>
        <fullName evidence="3">DUF1344 domain-containing protein</fullName>
    </submittedName>
</protein>
<dbReference type="RefSeq" id="WP_163460573.1">
    <property type="nucleotide sequence ID" value="NZ_JAAAMG010000001.1"/>
</dbReference>
<dbReference type="EMBL" id="JAAAMG010000001">
    <property type="protein sequence ID" value="NDW02938.1"/>
    <property type="molecule type" value="Genomic_DNA"/>
</dbReference>
<sequence>MRSLTLPLTLAACLIASAPAFAASSSSMSNDTTSKGTVSAGTMSSGSAAKHLASNKTSSHVTTGKIKSIDTATNMLTLTNGKKFTLPSEMTTSSLKSGERVKVSYRTSGKSMEATSVVAAK</sequence>
<reference evidence="3 4" key="1">
    <citation type="submission" date="2020-01" db="EMBL/GenBank/DDBJ databases">
        <title>Jiella pacifica sp. nov.</title>
        <authorList>
            <person name="Xue Z."/>
            <person name="Zhu S."/>
            <person name="Chen J."/>
            <person name="Yang J."/>
        </authorList>
    </citation>
    <scope>NUCLEOTIDE SEQUENCE [LARGE SCALE GENOMIC DNA]</scope>
    <source>
        <strain evidence="3 4">40Bstr34</strain>
    </source>
</reference>
<name>A0A6N9T1N5_9HYPH</name>
<keyword evidence="2" id="KW-0732">Signal</keyword>
<feature type="compositionally biased region" description="Polar residues" evidence="1">
    <location>
        <begin position="30"/>
        <end position="47"/>
    </location>
</feature>
<evidence type="ECO:0000256" key="2">
    <source>
        <dbReference type="SAM" id="SignalP"/>
    </source>
</evidence>